<dbReference type="PROSITE" id="PS50985">
    <property type="entry name" value="GRAS"/>
    <property type="match status" value="1"/>
</dbReference>
<dbReference type="PANTHER" id="PTHR31636">
    <property type="entry name" value="OSJNBA0084A10.13 PROTEIN-RELATED"/>
    <property type="match status" value="1"/>
</dbReference>
<reference evidence="4 5" key="1">
    <citation type="submission" date="2023-12" db="EMBL/GenBank/DDBJ databases">
        <title>A high-quality genome assembly for Dillenia turbinata (Dilleniales).</title>
        <authorList>
            <person name="Chanderbali A."/>
        </authorList>
    </citation>
    <scope>NUCLEOTIDE SEQUENCE [LARGE SCALE GENOMIC DNA]</scope>
    <source>
        <strain evidence="4">LSX21</strain>
        <tissue evidence="4">Leaf</tissue>
    </source>
</reference>
<keyword evidence="1" id="KW-0805">Transcription regulation</keyword>
<sequence length="381" mass="42831">MTMQRDRFWEASSFDVISVVLPQVLRHLEKHQTERNILGCIRKETGIQDDFCSGGICSPIQLSEEEIKLLNGSIALPAAPMLAKNNKKKANRVLKASLRVLKNFGRGFKRLTGERLGVPSNDSTFSKATGTRSETVHIMQLGKSKITRNPVQRTAFYFSGALREKIDRETGKNSSKRLTDEVINSFPAIANIKAVMEQVSSAKRVHIIDLQIRCGVHWIVLMEALASQCDKMPELLKISAITESSHNKIKYIGEKLLSFVESLNLTFSFEVVVVSNVKDIKEALFNPEAGEVIVIYSQFYISSLIAHADSLEALMLAIESLSPLIIVVIEIESNQNSSVFMNRFVEALFYHSANFECFDACMHKHDSDRMILEEVVYREGI</sequence>
<dbReference type="EMBL" id="JBAMMX010000020">
    <property type="protein sequence ID" value="KAK6920884.1"/>
    <property type="molecule type" value="Genomic_DNA"/>
</dbReference>
<proteinExistence type="inferred from homology"/>
<keyword evidence="2" id="KW-0804">Transcription</keyword>
<keyword evidence="5" id="KW-1185">Reference proteome</keyword>
<evidence type="ECO:0000313" key="4">
    <source>
        <dbReference type="EMBL" id="KAK6920884.1"/>
    </source>
</evidence>
<evidence type="ECO:0000313" key="5">
    <source>
        <dbReference type="Proteomes" id="UP001370490"/>
    </source>
</evidence>
<protein>
    <submittedName>
        <fullName evidence="4">Transcription factor GRAS</fullName>
    </submittedName>
</protein>
<comment type="caution">
    <text evidence="4">The sequence shown here is derived from an EMBL/GenBank/DDBJ whole genome shotgun (WGS) entry which is preliminary data.</text>
</comment>
<dbReference type="Proteomes" id="UP001370490">
    <property type="component" value="Unassembled WGS sequence"/>
</dbReference>
<evidence type="ECO:0000256" key="1">
    <source>
        <dbReference type="ARBA" id="ARBA00023015"/>
    </source>
</evidence>
<organism evidence="4 5">
    <name type="scientific">Dillenia turbinata</name>
    <dbReference type="NCBI Taxonomy" id="194707"/>
    <lineage>
        <taxon>Eukaryota</taxon>
        <taxon>Viridiplantae</taxon>
        <taxon>Streptophyta</taxon>
        <taxon>Embryophyta</taxon>
        <taxon>Tracheophyta</taxon>
        <taxon>Spermatophyta</taxon>
        <taxon>Magnoliopsida</taxon>
        <taxon>eudicotyledons</taxon>
        <taxon>Gunneridae</taxon>
        <taxon>Pentapetalae</taxon>
        <taxon>Dilleniales</taxon>
        <taxon>Dilleniaceae</taxon>
        <taxon>Dillenia</taxon>
    </lineage>
</organism>
<dbReference type="InterPro" id="IPR005202">
    <property type="entry name" value="TF_GRAS"/>
</dbReference>
<gene>
    <name evidence="4" type="ORF">RJ641_014562</name>
</gene>
<feature type="region of interest" description="Leucine repeat II (LRII)" evidence="3">
    <location>
        <begin position="251"/>
        <end position="283"/>
    </location>
</feature>
<evidence type="ECO:0000256" key="2">
    <source>
        <dbReference type="ARBA" id="ARBA00023163"/>
    </source>
</evidence>
<feature type="short sequence motif" description="VHIID" evidence="3">
    <location>
        <begin position="205"/>
        <end position="209"/>
    </location>
</feature>
<dbReference type="Pfam" id="PF03514">
    <property type="entry name" value="GRAS"/>
    <property type="match status" value="1"/>
</dbReference>
<comment type="similarity">
    <text evidence="3">Belongs to the GRAS family.</text>
</comment>
<comment type="caution">
    <text evidence="3">Lacks conserved residue(s) required for the propagation of feature annotation.</text>
</comment>
<evidence type="ECO:0000256" key="3">
    <source>
        <dbReference type="PROSITE-ProRule" id="PRU01191"/>
    </source>
</evidence>
<dbReference type="AlphaFoldDB" id="A0AAN8UX90"/>
<name>A0AAN8UX90_9MAGN</name>
<accession>A0AAN8UX90</accession>